<evidence type="ECO:0000256" key="4">
    <source>
        <dbReference type="ARBA" id="ARBA00023125"/>
    </source>
</evidence>
<dbReference type="GO" id="GO:0006352">
    <property type="term" value="P:DNA-templated transcription initiation"/>
    <property type="evidence" value="ECO:0007669"/>
    <property type="project" value="InterPro"/>
</dbReference>
<evidence type="ECO:0000259" key="6">
    <source>
        <dbReference type="Pfam" id="PF04542"/>
    </source>
</evidence>
<dbReference type="CDD" id="cd06171">
    <property type="entry name" value="Sigma70_r4"/>
    <property type="match status" value="1"/>
</dbReference>
<gene>
    <name evidence="8" type="ORF">MNBD_GAMMA15-1164</name>
</gene>
<sequence length="182" mass="21233">MITNLCKNRQFKRELADYRENLYRIAYSWCHNPALSDDLVQETMAKALKNSGQLRDPKTLRAWLYRILSNCWRDHFRRSRDTVDIDDVVLIEKDTPDLCHDRQQVIHRVRCAIERLPMGQRQVIALVDLEGCSYIEVAEILDVPIGTVMSRLSRARKALKARLLEDEAQHEADNVHHIGTVK</sequence>
<feature type="domain" description="RNA polymerase sigma factor 70 region 4 type 2" evidence="7">
    <location>
        <begin position="108"/>
        <end position="159"/>
    </location>
</feature>
<dbReference type="InterPro" id="IPR013324">
    <property type="entry name" value="RNA_pol_sigma_r3/r4-like"/>
</dbReference>
<accession>A0A3B0YFC2</accession>
<dbReference type="Gene3D" id="1.10.10.10">
    <property type="entry name" value="Winged helix-like DNA-binding domain superfamily/Winged helix DNA-binding domain"/>
    <property type="match status" value="1"/>
</dbReference>
<dbReference type="Gene3D" id="1.10.1740.10">
    <property type="match status" value="1"/>
</dbReference>
<dbReference type="PROSITE" id="PS01063">
    <property type="entry name" value="SIGMA70_ECF"/>
    <property type="match status" value="1"/>
</dbReference>
<evidence type="ECO:0000256" key="3">
    <source>
        <dbReference type="ARBA" id="ARBA00023082"/>
    </source>
</evidence>
<organism evidence="8">
    <name type="scientific">hydrothermal vent metagenome</name>
    <dbReference type="NCBI Taxonomy" id="652676"/>
    <lineage>
        <taxon>unclassified sequences</taxon>
        <taxon>metagenomes</taxon>
        <taxon>ecological metagenomes</taxon>
    </lineage>
</organism>
<dbReference type="SUPFAM" id="SSF88946">
    <property type="entry name" value="Sigma2 domain of RNA polymerase sigma factors"/>
    <property type="match status" value="1"/>
</dbReference>
<dbReference type="InterPro" id="IPR036388">
    <property type="entry name" value="WH-like_DNA-bd_sf"/>
</dbReference>
<dbReference type="Pfam" id="PF04542">
    <property type="entry name" value="Sigma70_r2"/>
    <property type="match status" value="1"/>
</dbReference>
<evidence type="ECO:0000256" key="1">
    <source>
        <dbReference type="ARBA" id="ARBA00010641"/>
    </source>
</evidence>
<reference evidence="8" key="1">
    <citation type="submission" date="2018-06" db="EMBL/GenBank/DDBJ databases">
        <authorList>
            <person name="Zhirakovskaya E."/>
        </authorList>
    </citation>
    <scope>NUCLEOTIDE SEQUENCE</scope>
</reference>
<dbReference type="NCBIfam" id="TIGR02937">
    <property type="entry name" value="sigma70-ECF"/>
    <property type="match status" value="1"/>
</dbReference>
<evidence type="ECO:0008006" key="9">
    <source>
        <dbReference type="Google" id="ProtNLM"/>
    </source>
</evidence>
<dbReference type="InterPro" id="IPR000838">
    <property type="entry name" value="RNA_pol_sigma70_ECF_CS"/>
</dbReference>
<dbReference type="AlphaFoldDB" id="A0A3B0YFC2"/>
<feature type="domain" description="RNA polymerase sigma-70 region 2" evidence="6">
    <location>
        <begin position="17"/>
        <end position="80"/>
    </location>
</feature>
<dbReference type="EMBL" id="UOFN01000041">
    <property type="protein sequence ID" value="VAW74853.1"/>
    <property type="molecule type" value="Genomic_DNA"/>
</dbReference>
<dbReference type="Pfam" id="PF08281">
    <property type="entry name" value="Sigma70_r4_2"/>
    <property type="match status" value="1"/>
</dbReference>
<evidence type="ECO:0000313" key="8">
    <source>
        <dbReference type="EMBL" id="VAW74853.1"/>
    </source>
</evidence>
<dbReference type="InterPro" id="IPR014284">
    <property type="entry name" value="RNA_pol_sigma-70_dom"/>
</dbReference>
<proteinExistence type="inferred from homology"/>
<name>A0A3B0YFC2_9ZZZZ</name>
<keyword evidence="4" id="KW-0238">DNA-binding</keyword>
<dbReference type="GO" id="GO:0016987">
    <property type="term" value="F:sigma factor activity"/>
    <property type="evidence" value="ECO:0007669"/>
    <property type="project" value="UniProtKB-KW"/>
</dbReference>
<evidence type="ECO:0000256" key="5">
    <source>
        <dbReference type="ARBA" id="ARBA00023163"/>
    </source>
</evidence>
<comment type="similarity">
    <text evidence="1">Belongs to the sigma-70 factor family. ECF subfamily.</text>
</comment>
<dbReference type="InterPro" id="IPR039425">
    <property type="entry name" value="RNA_pol_sigma-70-like"/>
</dbReference>
<dbReference type="InterPro" id="IPR013249">
    <property type="entry name" value="RNA_pol_sigma70_r4_t2"/>
</dbReference>
<protein>
    <recommendedName>
        <fullName evidence="9">RNA polymerase sigma factor</fullName>
    </recommendedName>
</protein>
<keyword evidence="5" id="KW-0804">Transcription</keyword>
<dbReference type="InterPro" id="IPR013325">
    <property type="entry name" value="RNA_pol_sigma_r2"/>
</dbReference>
<dbReference type="GO" id="GO:0003677">
    <property type="term" value="F:DNA binding"/>
    <property type="evidence" value="ECO:0007669"/>
    <property type="project" value="UniProtKB-KW"/>
</dbReference>
<dbReference type="PANTHER" id="PTHR43133">
    <property type="entry name" value="RNA POLYMERASE ECF-TYPE SIGMA FACTO"/>
    <property type="match status" value="1"/>
</dbReference>
<keyword evidence="3" id="KW-0731">Sigma factor</keyword>
<dbReference type="InterPro" id="IPR007627">
    <property type="entry name" value="RNA_pol_sigma70_r2"/>
</dbReference>
<keyword evidence="2" id="KW-0805">Transcription regulation</keyword>
<evidence type="ECO:0000259" key="7">
    <source>
        <dbReference type="Pfam" id="PF08281"/>
    </source>
</evidence>
<evidence type="ECO:0000256" key="2">
    <source>
        <dbReference type="ARBA" id="ARBA00023015"/>
    </source>
</evidence>
<dbReference type="PANTHER" id="PTHR43133:SF25">
    <property type="entry name" value="RNA POLYMERASE SIGMA FACTOR RFAY-RELATED"/>
    <property type="match status" value="1"/>
</dbReference>
<dbReference type="SUPFAM" id="SSF88659">
    <property type="entry name" value="Sigma3 and sigma4 domains of RNA polymerase sigma factors"/>
    <property type="match status" value="1"/>
</dbReference>